<proteinExistence type="predicted"/>
<protein>
    <submittedName>
        <fullName evidence="1">Uncharacterized protein</fullName>
    </submittedName>
</protein>
<organism evidence="1 2">
    <name type="scientific">Pannus brasiliensis CCIBt3594</name>
    <dbReference type="NCBI Taxonomy" id="1427578"/>
    <lineage>
        <taxon>Bacteria</taxon>
        <taxon>Bacillati</taxon>
        <taxon>Cyanobacteriota</taxon>
        <taxon>Cyanophyceae</taxon>
        <taxon>Oscillatoriophycideae</taxon>
        <taxon>Chroococcales</taxon>
        <taxon>Microcystaceae</taxon>
        <taxon>Pannus</taxon>
    </lineage>
</organism>
<evidence type="ECO:0000313" key="2">
    <source>
        <dbReference type="Proteomes" id="UP001328733"/>
    </source>
</evidence>
<name>A0AAW9QU03_9CHRO</name>
<reference evidence="1 2" key="1">
    <citation type="submission" date="2024-01" db="EMBL/GenBank/DDBJ databases">
        <title>Genomic insights into the taxonomy and metabolism of the cyanobacterium Pannus brasiliensis CCIBt3594.</title>
        <authorList>
            <person name="Machado M."/>
            <person name="Botero N.B."/>
            <person name="Andreote A.P.D."/>
            <person name="Feitosa A.M.T."/>
            <person name="Popin R."/>
            <person name="Sivonen K."/>
            <person name="Fiore M.F."/>
        </authorList>
    </citation>
    <scope>NUCLEOTIDE SEQUENCE [LARGE SCALE GENOMIC DNA]</scope>
    <source>
        <strain evidence="1 2">CCIBt3594</strain>
    </source>
</reference>
<dbReference type="EMBL" id="JBAFSM010000100">
    <property type="protein sequence ID" value="MEG3440405.1"/>
    <property type="molecule type" value="Genomic_DNA"/>
</dbReference>
<dbReference type="RefSeq" id="WP_332867876.1">
    <property type="nucleotide sequence ID" value="NZ_JBAFSM010000100.1"/>
</dbReference>
<gene>
    <name evidence="1" type="ORF">V0288_24975</name>
</gene>
<dbReference type="Proteomes" id="UP001328733">
    <property type="component" value="Unassembled WGS sequence"/>
</dbReference>
<dbReference type="AlphaFoldDB" id="A0AAW9QU03"/>
<sequence length="77" mass="9359">MKKHPEWRETKSGKSTLNNLRLFLQPLYYFNLLKPWSAVLFTPHILRLFCRPFFTLVRLTTSLLDQIFPRDFYLSRP</sequence>
<comment type="caution">
    <text evidence="1">The sequence shown here is derived from an EMBL/GenBank/DDBJ whole genome shotgun (WGS) entry which is preliminary data.</text>
</comment>
<keyword evidence="2" id="KW-1185">Reference proteome</keyword>
<accession>A0AAW9QU03</accession>
<evidence type="ECO:0000313" key="1">
    <source>
        <dbReference type="EMBL" id="MEG3440405.1"/>
    </source>
</evidence>